<gene>
    <name evidence="10" type="ORF">BLA29_011442</name>
</gene>
<dbReference type="GO" id="GO:0005911">
    <property type="term" value="C:cell-cell junction"/>
    <property type="evidence" value="ECO:0007669"/>
    <property type="project" value="TreeGrafter"/>
</dbReference>
<organism evidence="10 11">
    <name type="scientific">Euroglyphus maynei</name>
    <name type="common">Mayne's house dust mite</name>
    <dbReference type="NCBI Taxonomy" id="6958"/>
    <lineage>
        <taxon>Eukaryota</taxon>
        <taxon>Metazoa</taxon>
        <taxon>Ecdysozoa</taxon>
        <taxon>Arthropoda</taxon>
        <taxon>Chelicerata</taxon>
        <taxon>Arachnida</taxon>
        <taxon>Acari</taxon>
        <taxon>Acariformes</taxon>
        <taxon>Sarcoptiformes</taxon>
        <taxon>Astigmata</taxon>
        <taxon>Psoroptidia</taxon>
        <taxon>Analgoidea</taxon>
        <taxon>Pyroglyphidae</taxon>
        <taxon>Pyroglyphinae</taxon>
        <taxon>Euroglyphus</taxon>
    </lineage>
</organism>
<keyword evidence="6" id="KW-1133">Transmembrane helix</keyword>
<evidence type="ECO:0000256" key="4">
    <source>
        <dbReference type="ARBA" id="ARBA00022837"/>
    </source>
</evidence>
<dbReference type="PANTHER" id="PTHR24025">
    <property type="entry name" value="DESMOGLEIN FAMILY MEMBER"/>
    <property type="match status" value="1"/>
</dbReference>
<dbReference type="InterPro" id="IPR015919">
    <property type="entry name" value="Cadherin-like_sf"/>
</dbReference>
<name>A0A1Y3B097_EURMA</name>
<evidence type="ECO:0000256" key="6">
    <source>
        <dbReference type="ARBA" id="ARBA00022989"/>
    </source>
</evidence>
<keyword evidence="4 8" id="KW-0106">Calcium</keyword>
<accession>A0A1Y3B097</accession>
<feature type="non-terminal residue" evidence="10">
    <location>
        <position position="1"/>
    </location>
</feature>
<evidence type="ECO:0000256" key="2">
    <source>
        <dbReference type="ARBA" id="ARBA00022692"/>
    </source>
</evidence>
<keyword evidence="3" id="KW-0677">Repeat</keyword>
<feature type="domain" description="Cadherin" evidence="9">
    <location>
        <begin position="2"/>
        <end position="49"/>
    </location>
</feature>
<evidence type="ECO:0000256" key="3">
    <source>
        <dbReference type="ARBA" id="ARBA00022737"/>
    </source>
</evidence>
<dbReference type="CDD" id="cd11304">
    <property type="entry name" value="Cadherin_repeat"/>
    <property type="match status" value="2"/>
</dbReference>
<dbReference type="PROSITE" id="PS00232">
    <property type="entry name" value="CADHERIN_1"/>
    <property type="match status" value="1"/>
</dbReference>
<evidence type="ECO:0000313" key="11">
    <source>
        <dbReference type="Proteomes" id="UP000194236"/>
    </source>
</evidence>
<evidence type="ECO:0000256" key="5">
    <source>
        <dbReference type="ARBA" id="ARBA00022889"/>
    </source>
</evidence>
<dbReference type="Proteomes" id="UP000194236">
    <property type="component" value="Unassembled WGS sequence"/>
</dbReference>
<dbReference type="InterPro" id="IPR050971">
    <property type="entry name" value="Cadherin-domain_protein"/>
</dbReference>
<protein>
    <recommendedName>
        <fullName evidence="9">Cadherin domain-containing protein</fullName>
    </recommendedName>
</protein>
<dbReference type="PRINTS" id="PR00205">
    <property type="entry name" value="CADHERIN"/>
</dbReference>
<dbReference type="InterPro" id="IPR002126">
    <property type="entry name" value="Cadherin-like_dom"/>
</dbReference>
<evidence type="ECO:0000256" key="1">
    <source>
        <dbReference type="ARBA" id="ARBA00004370"/>
    </source>
</evidence>
<comment type="caution">
    <text evidence="10">The sequence shown here is derived from an EMBL/GenBank/DDBJ whole genome shotgun (WGS) entry which is preliminary data.</text>
</comment>
<keyword evidence="5" id="KW-0130">Cell adhesion</keyword>
<dbReference type="InterPro" id="IPR020894">
    <property type="entry name" value="Cadherin_CS"/>
</dbReference>
<dbReference type="Gene3D" id="2.60.40.60">
    <property type="entry name" value="Cadherins"/>
    <property type="match status" value="2"/>
</dbReference>
<dbReference type="GO" id="GO:0005509">
    <property type="term" value="F:calcium ion binding"/>
    <property type="evidence" value="ECO:0007669"/>
    <property type="project" value="UniProtKB-UniRule"/>
</dbReference>
<dbReference type="SUPFAM" id="SSF49313">
    <property type="entry name" value="Cadherin-like"/>
    <property type="match status" value="2"/>
</dbReference>
<dbReference type="GO" id="GO:0007156">
    <property type="term" value="P:homophilic cell adhesion via plasma membrane adhesion molecules"/>
    <property type="evidence" value="ECO:0007669"/>
    <property type="project" value="InterPro"/>
</dbReference>
<evidence type="ECO:0000313" key="10">
    <source>
        <dbReference type="EMBL" id="OTF73474.1"/>
    </source>
</evidence>
<comment type="subcellular location">
    <subcellularLocation>
        <location evidence="1">Membrane</location>
    </subcellularLocation>
</comment>
<proteinExistence type="predicted"/>
<dbReference type="Pfam" id="PF00028">
    <property type="entry name" value="Cadherin"/>
    <property type="match status" value="2"/>
</dbReference>
<dbReference type="AlphaFoldDB" id="A0A1Y3B097"/>
<feature type="non-terminal residue" evidence="10">
    <location>
        <position position="95"/>
    </location>
</feature>
<reference evidence="10 11" key="1">
    <citation type="submission" date="2017-03" db="EMBL/GenBank/DDBJ databases">
        <title>Genome Survey of Euroglyphus maynei.</title>
        <authorList>
            <person name="Arlian L.G."/>
            <person name="Morgan M.S."/>
            <person name="Rider S.D."/>
        </authorList>
    </citation>
    <scope>NUCLEOTIDE SEQUENCE [LARGE SCALE GENOMIC DNA]</scope>
    <source>
        <strain evidence="10">Arlian Lab</strain>
        <tissue evidence="10">Whole body</tissue>
    </source>
</reference>
<dbReference type="PROSITE" id="PS50268">
    <property type="entry name" value="CADHERIN_2"/>
    <property type="match status" value="2"/>
</dbReference>
<evidence type="ECO:0000256" key="7">
    <source>
        <dbReference type="ARBA" id="ARBA00023136"/>
    </source>
</evidence>
<dbReference type="OrthoDB" id="6252479at2759"/>
<evidence type="ECO:0000259" key="9">
    <source>
        <dbReference type="PROSITE" id="PS50268"/>
    </source>
</evidence>
<dbReference type="GO" id="GO:0005886">
    <property type="term" value="C:plasma membrane"/>
    <property type="evidence" value="ECO:0007669"/>
    <property type="project" value="InterPro"/>
</dbReference>
<dbReference type="PANTHER" id="PTHR24025:SF23">
    <property type="entry name" value="NEURAL-CADHERIN"/>
    <property type="match status" value="1"/>
</dbReference>
<sequence length="95" mass="10734">TISVVEKLDRETTSQYNLLISATDAISETSSTVNVYIKVEDINDNQPMFTKFYYNVSIPENLMVGSSVLRVEAYDPDSGSNSRLQYHIMGMNMNK</sequence>
<keyword evidence="11" id="KW-1185">Reference proteome</keyword>
<keyword evidence="7" id="KW-0472">Membrane</keyword>
<feature type="domain" description="Cadherin" evidence="9">
    <location>
        <begin position="50"/>
        <end position="90"/>
    </location>
</feature>
<keyword evidence="2" id="KW-0812">Transmembrane</keyword>
<dbReference type="EMBL" id="MUJZ01051440">
    <property type="protein sequence ID" value="OTF73474.1"/>
    <property type="molecule type" value="Genomic_DNA"/>
</dbReference>
<evidence type="ECO:0000256" key="8">
    <source>
        <dbReference type="PROSITE-ProRule" id="PRU00043"/>
    </source>
</evidence>